<organism evidence="3">
    <name type="scientific">freshwater metagenome</name>
    <dbReference type="NCBI Taxonomy" id="449393"/>
    <lineage>
        <taxon>unclassified sequences</taxon>
        <taxon>metagenomes</taxon>
        <taxon>ecological metagenomes</taxon>
    </lineage>
</organism>
<dbReference type="FunFam" id="3.40.50.720:FF:000084">
    <property type="entry name" value="Short-chain dehydrogenase reductase"/>
    <property type="match status" value="1"/>
</dbReference>
<dbReference type="Pfam" id="PF13561">
    <property type="entry name" value="adh_short_C2"/>
    <property type="match status" value="1"/>
</dbReference>
<reference evidence="3" key="1">
    <citation type="submission" date="2020-05" db="EMBL/GenBank/DDBJ databases">
        <authorList>
            <person name="Chiriac C."/>
            <person name="Salcher M."/>
            <person name="Ghai R."/>
            <person name="Kavagutti S V."/>
        </authorList>
    </citation>
    <scope>NUCLEOTIDE SEQUENCE</scope>
</reference>
<dbReference type="PRINTS" id="PR00081">
    <property type="entry name" value="GDHRDH"/>
</dbReference>
<dbReference type="EMBL" id="CAEZUG010000035">
    <property type="protein sequence ID" value="CAB4593075.1"/>
    <property type="molecule type" value="Genomic_DNA"/>
</dbReference>
<dbReference type="PRINTS" id="PR00080">
    <property type="entry name" value="SDRFAMILY"/>
</dbReference>
<evidence type="ECO:0000313" key="3">
    <source>
        <dbReference type="EMBL" id="CAB4657183.1"/>
    </source>
</evidence>
<dbReference type="EMBL" id="CAEZWQ010000018">
    <property type="protein sequence ID" value="CAB4657183.1"/>
    <property type="molecule type" value="Genomic_DNA"/>
</dbReference>
<proteinExistence type="inferred from homology"/>
<dbReference type="SUPFAM" id="SSF51735">
    <property type="entry name" value="NAD(P)-binding Rossmann-fold domains"/>
    <property type="match status" value="1"/>
</dbReference>
<dbReference type="PANTHER" id="PTHR42760">
    <property type="entry name" value="SHORT-CHAIN DEHYDROGENASES/REDUCTASES FAMILY MEMBER"/>
    <property type="match status" value="1"/>
</dbReference>
<name>A0A6J6L8U3_9ZZZZ</name>
<evidence type="ECO:0000256" key="1">
    <source>
        <dbReference type="ARBA" id="ARBA00006484"/>
    </source>
</evidence>
<dbReference type="AlphaFoldDB" id="A0A6J6L8U3"/>
<sequence>MNQVVVVTGAAAGIGRAIAETIAPFASVVLVDIDEEGLKHTASQINKSDGSAEFVMGDVSLRATHREAVAKALELGTLTGWVNCAGINRGGQLHNFKEDSTDLEKVINVNQLGTLWGCTEAITTFLDAKTQGAIVNISSVHGKRAWRDNAIYEMSKAAIEALTRNIAVVYGPYGIRANTVSPGAVLTPVLEQSFIDAPDPQKRRVGLETITPLKRIALPREIADVVLFLLSEKASFVNGQDICVDGGWSAALGSGDLDIDLASRFGLDPNTGLRK</sequence>
<dbReference type="InterPro" id="IPR002347">
    <property type="entry name" value="SDR_fam"/>
</dbReference>
<evidence type="ECO:0000313" key="2">
    <source>
        <dbReference type="EMBL" id="CAB4593075.1"/>
    </source>
</evidence>
<dbReference type="CDD" id="cd05233">
    <property type="entry name" value="SDR_c"/>
    <property type="match status" value="1"/>
</dbReference>
<dbReference type="EMBL" id="CAEZZB010000057">
    <property type="protein sequence ID" value="CAB4745887.1"/>
    <property type="molecule type" value="Genomic_DNA"/>
</dbReference>
<dbReference type="Gene3D" id="3.40.50.720">
    <property type="entry name" value="NAD(P)-binding Rossmann-like Domain"/>
    <property type="match status" value="1"/>
</dbReference>
<evidence type="ECO:0000313" key="4">
    <source>
        <dbReference type="EMBL" id="CAB4745887.1"/>
    </source>
</evidence>
<gene>
    <name evidence="2" type="ORF">UFOPK1795_00710</name>
    <name evidence="3" type="ORF">UFOPK2275_00291</name>
    <name evidence="4" type="ORF">UFOPK2816_00574</name>
</gene>
<protein>
    <submittedName>
        <fullName evidence="3">Unannotated protein</fullName>
    </submittedName>
</protein>
<comment type="similarity">
    <text evidence="1">Belongs to the short-chain dehydrogenases/reductases (SDR) family.</text>
</comment>
<dbReference type="InterPro" id="IPR036291">
    <property type="entry name" value="NAD(P)-bd_dom_sf"/>
</dbReference>
<dbReference type="GO" id="GO:0016616">
    <property type="term" value="F:oxidoreductase activity, acting on the CH-OH group of donors, NAD or NADP as acceptor"/>
    <property type="evidence" value="ECO:0007669"/>
    <property type="project" value="TreeGrafter"/>
</dbReference>
<accession>A0A6J6L8U3</accession>